<accession>A0A448XJM6</accession>
<name>A0A448XJM6_9PLAT</name>
<keyword evidence="2" id="KW-1185">Reference proteome</keyword>
<evidence type="ECO:0000313" key="2">
    <source>
        <dbReference type="Proteomes" id="UP000784294"/>
    </source>
</evidence>
<organism evidence="1 2">
    <name type="scientific">Protopolystoma xenopodis</name>
    <dbReference type="NCBI Taxonomy" id="117903"/>
    <lineage>
        <taxon>Eukaryota</taxon>
        <taxon>Metazoa</taxon>
        <taxon>Spiralia</taxon>
        <taxon>Lophotrochozoa</taxon>
        <taxon>Platyhelminthes</taxon>
        <taxon>Monogenea</taxon>
        <taxon>Polyopisthocotylea</taxon>
        <taxon>Polystomatidea</taxon>
        <taxon>Polystomatidae</taxon>
        <taxon>Protopolystoma</taxon>
    </lineage>
</organism>
<reference evidence="1" key="1">
    <citation type="submission" date="2018-11" db="EMBL/GenBank/DDBJ databases">
        <authorList>
            <consortium name="Pathogen Informatics"/>
        </authorList>
    </citation>
    <scope>NUCLEOTIDE SEQUENCE</scope>
</reference>
<evidence type="ECO:0000313" key="1">
    <source>
        <dbReference type="EMBL" id="VEL38266.1"/>
    </source>
</evidence>
<dbReference type="AlphaFoldDB" id="A0A448XJM6"/>
<proteinExistence type="predicted"/>
<gene>
    <name evidence="1" type="ORF">PXEA_LOCUS31706</name>
</gene>
<dbReference type="EMBL" id="CAAALY010257404">
    <property type="protein sequence ID" value="VEL38266.1"/>
    <property type="molecule type" value="Genomic_DNA"/>
</dbReference>
<comment type="caution">
    <text evidence="1">The sequence shown here is derived from an EMBL/GenBank/DDBJ whole genome shotgun (WGS) entry which is preliminary data.</text>
</comment>
<sequence length="95" mass="10587">MDMYSVPSPLHRFGCVIFHFDWEVTLAVLGRRPPTIGVGAYTVSCYLHKRQSLPTKVPRASVSGAPDLRSDALQSWPILVIRMGTRCMKGRKKGS</sequence>
<dbReference type="Proteomes" id="UP000784294">
    <property type="component" value="Unassembled WGS sequence"/>
</dbReference>
<protein>
    <submittedName>
        <fullName evidence="1">Uncharacterized protein</fullName>
    </submittedName>
</protein>